<comment type="caution">
    <text evidence="3">The sequence shown here is derived from an EMBL/GenBank/DDBJ whole genome shotgun (WGS) entry which is preliminary data.</text>
</comment>
<proteinExistence type="predicted"/>
<organism evidence="3 4">
    <name type="scientific">Cirrhinus mrigala</name>
    <name type="common">Mrigala</name>
    <dbReference type="NCBI Taxonomy" id="683832"/>
    <lineage>
        <taxon>Eukaryota</taxon>
        <taxon>Metazoa</taxon>
        <taxon>Chordata</taxon>
        <taxon>Craniata</taxon>
        <taxon>Vertebrata</taxon>
        <taxon>Euteleostomi</taxon>
        <taxon>Actinopterygii</taxon>
        <taxon>Neopterygii</taxon>
        <taxon>Teleostei</taxon>
        <taxon>Ostariophysi</taxon>
        <taxon>Cypriniformes</taxon>
        <taxon>Cyprinidae</taxon>
        <taxon>Labeoninae</taxon>
        <taxon>Labeonini</taxon>
        <taxon>Cirrhinus</taxon>
    </lineage>
</organism>
<keyword evidence="2" id="KW-0472">Membrane</keyword>
<name>A0ABD0RK67_CIRMR</name>
<dbReference type="Proteomes" id="UP001529510">
    <property type="component" value="Unassembled WGS sequence"/>
</dbReference>
<dbReference type="EMBL" id="JAMKFB020000003">
    <property type="protein sequence ID" value="KAL0198836.1"/>
    <property type="molecule type" value="Genomic_DNA"/>
</dbReference>
<accession>A0ABD0RK67</accession>
<feature type="region of interest" description="Disordered" evidence="1">
    <location>
        <begin position="273"/>
        <end position="315"/>
    </location>
</feature>
<evidence type="ECO:0000256" key="1">
    <source>
        <dbReference type="SAM" id="MobiDB-lite"/>
    </source>
</evidence>
<feature type="transmembrane region" description="Helical" evidence="2">
    <location>
        <begin position="20"/>
        <end position="41"/>
    </location>
</feature>
<reference evidence="3 4" key="1">
    <citation type="submission" date="2024-05" db="EMBL/GenBank/DDBJ databases">
        <title>Genome sequencing and assembly of Indian major carp, Cirrhinus mrigala (Hamilton, 1822).</title>
        <authorList>
            <person name="Mohindra V."/>
            <person name="Chowdhury L.M."/>
            <person name="Lal K."/>
            <person name="Jena J.K."/>
        </authorList>
    </citation>
    <scope>NUCLEOTIDE SEQUENCE [LARGE SCALE GENOMIC DNA]</scope>
    <source>
        <strain evidence="3">CM1030</strain>
        <tissue evidence="3">Blood</tissue>
    </source>
</reference>
<keyword evidence="4" id="KW-1185">Reference proteome</keyword>
<keyword evidence="2" id="KW-1133">Transmembrane helix</keyword>
<protein>
    <recommendedName>
        <fullName evidence="5">Retrotransposon gag domain-containing protein</fullName>
    </recommendedName>
</protein>
<sequence>MPSLFQAKSVHAKSVKSSRCWIIVCLIYVFYVFAASVGLIITEYTTANMNPAVSRLLTLRQGDRAIEEYVEDFCNLCHLVKFNDVALKGIFCNGLKDNLYNFMPDNRCSATLEQYIDFALLLAGSPFTVGIADEECNPTVPTTPNLAYIMSATSKPAHVTPFAPKPAHATPATHVIPAHAMPAAPGPAHAMPAAPGPAHAIPEPVHKMADPLISSQVRAALSMPGQVIAVSPESSQVTAVVPKSSHVTAVVPESSHITDELSMLSQATADLHEPSQVTADLHEPSQVTAVVPESSQATAELPEPSQVTQGTPDRL</sequence>
<gene>
    <name evidence="3" type="ORF">M9458_007376</name>
</gene>
<evidence type="ECO:0000256" key="2">
    <source>
        <dbReference type="SAM" id="Phobius"/>
    </source>
</evidence>
<evidence type="ECO:0008006" key="5">
    <source>
        <dbReference type="Google" id="ProtNLM"/>
    </source>
</evidence>
<feature type="compositionally biased region" description="Polar residues" evidence="1">
    <location>
        <begin position="305"/>
        <end position="315"/>
    </location>
</feature>
<dbReference type="AlphaFoldDB" id="A0ABD0RK67"/>
<evidence type="ECO:0000313" key="4">
    <source>
        <dbReference type="Proteomes" id="UP001529510"/>
    </source>
</evidence>
<keyword evidence="2" id="KW-0812">Transmembrane</keyword>
<feature type="compositionally biased region" description="Polar residues" evidence="1">
    <location>
        <begin position="285"/>
        <end position="298"/>
    </location>
</feature>
<evidence type="ECO:0000313" key="3">
    <source>
        <dbReference type="EMBL" id="KAL0198836.1"/>
    </source>
</evidence>